<proteinExistence type="predicted"/>
<feature type="region of interest" description="Disordered" evidence="1">
    <location>
        <begin position="39"/>
        <end position="65"/>
    </location>
</feature>
<keyword evidence="2" id="KW-1133">Transmembrane helix</keyword>
<evidence type="ECO:0008006" key="5">
    <source>
        <dbReference type="Google" id="ProtNLM"/>
    </source>
</evidence>
<sequence>MRRSDAFHPEREPFRNLPELQLDNNKTRGPFSFLNPTQAHHNHIPSEKTAVASSDASDTAETHAENTEGVIPASAIGYRWTSRNNRKGRHALVVTSGDSTNTAFTTPALTTTPKHILKIIVRMFTFYPFWDVSWLVAFVFTLGSVIWVINAFFSLLPFTNPKSAFPNETLYGGGITAFIGATVFEIGSVLLMLEAVNENRAGCFGWAVERLCRDGAEKGVWNVTPDSCTHHHANKKNLVGNPLASEKASMDGAADEDGTTPGSKSWVWWPSMHELRTHYLHDLGFIACSAQMFGATIFWISGFTALPGIYNHLSPVPVLNGVYWVPQVIGGSGFVASGTLFMLETQKHWWQPAFGVLGWHIGFWNLVGGIGFTLCPIFGFSTAYWRGYQASVSTFWGSWAFLIGSALQWYESLDKHPVEKAKDD</sequence>
<feature type="transmembrane region" description="Helical" evidence="2">
    <location>
        <begin position="363"/>
        <end position="385"/>
    </location>
</feature>
<feature type="transmembrane region" description="Helical" evidence="2">
    <location>
        <begin position="132"/>
        <end position="158"/>
    </location>
</feature>
<feature type="transmembrane region" description="Helical" evidence="2">
    <location>
        <begin position="170"/>
        <end position="193"/>
    </location>
</feature>
<evidence type="ECO:0000256" key="1">
    <source>
        <dbReference type="SAM" id="MobiDB-lite"/>
    </source>
</evidence>
<evidence type="ECO:0000313" key="4">
    <source>
        <dbReference type="Proteomes" id="UP001310890"/>
    </source>
</evidence>
<comment type="caution">
    <text evidence="3">The sequence shown here is derived from an EMBL/GenBank/DDBJ whole genome shotgun (WGS) entry which is preliminary data.</text>
</comment>
<organism evidence="3 4">
    <name type="scientific">Meristemomyces frigidus</name>
    <dbReference type="NCBI Taxonomy" id="1508187"/>
    <lineage>
        <taxon>Eukaryota</taxon>
        <taxon>Fungi</taxon>
        <taxon>Dikarya</taxon>
        <taxon>Ascomycota</taxon>
        <taxon>Pezizomycotina</taxon>
        <taxon>Dothideomycetes</taxon>
        <taxon>Dothideomycetidae</taxon>
        <taxon>Mycosphaerellales</taxon>
        <taxon>Teratosphaeriaceae</taxon>
        <taxon>Meristemomyces</taxon>
    </lineage>
</organism>
<feature type="compositionally biased region" description="Low complexity" evidence="1">
    <location>
        <begin position="49"/>
        <end position="59"/>
    </location>
</feature>
<dbReference type="AlphaFoldDB" id="A0AAN7YDH3"/>
<dbReference type="Proteomes" id="UP001310890">
    <property type="component" value="Unassembled WGS sequence"/>
</dbReference>
<feature type="region of interest" description="Disordered" evidence="1">
    <location>
        <begin position="1"/>
        <end position="22"/>
    </location>
</feature>
<keyword evidence="2" id="KW-0472">Membrane</keyword>
<evidence type="ECO:0000256" key="2">
    <source>
        <dbReference type="SAM" id="Phobius"/>
    </source>
</evidence>
<name>A0AAN7YDH3_9PEZI</name>
<protein>
    <recommendedName>
        <fullName evidence="5">Integral membrane protein</fullName>
    </recommendedName>
</protein>
<accession>A0AAN7YDH3</accession>
<feature type="transmembrane region" description="Helical" evidence="2">
    <location>
        <begin position="321"/>
        <end position="343"/>
    </location>
</feature>
<dbReference type="EMBL" id="JAVRRL010000072">
    <property type="protein sequence ID" value="KAK5109032.1"/>
    <property type="molecule type" value="Genomic_DNA"/>
</dbReference>
<gene>
    <name evidence="3" type="ORF">LTR62_007580</name>
</gene>
<evidence type="ECO:0000313" key="3">
    <source>
        <dbReference type="EMBL" id="KAK5109032.1"/>
    </source>
</evidence>
<feature type="compositionally biased region" description="Basic and acidic residues" evidence="1">
    <location>
        <begin position="1"/>
        <end position="14"/>
    </location>
</feature>
<feature type="transmembrane region" description="Helical" evidence="2">
    <location>
        <begin position="391"/>
        <end position="410"/>
    </location>
</feature>
<reference evidence="3" key="1">
    <citation type="submission" date="2023-08" db="EMBL/GenBank/DDBJ databases">
        <title>Black Yeasts Isolated from many extreme environments.</title>
        <authorList>
            <person name="Coleine C."/>
            <person name="Stajich J.E."/>
            <person name="Selbmann L."/>
        </authorList>
    </citation>
    <scope>NUCLEOTIDE SEQUENCE</scope>
    <source>
        <strain evidence="3">CCFEE 5401</strain>
    </source>
</reference>
<feature type="transmembrane region" description="Helical" evidence="2">
    <location>
        <begin position="279"/>
        <end position="301"/>
    </location>
</feature>
<keyword evidence="2" id="KW-0812">Transmembrane</keyword>